<dbReference type="AlphaFoldDB" id="A0A3L6FRM8"/>
<dbReference type="ExpressionAtlas" id="A0A3L6FRM8">
    <property type="expression patterns" value="baseline and differential"/>
</dbReference>
<evidence type="ECO:0000313" key="12">
    <source>
        <dbReference type="Proteomes" id="UP000251960"/>
    </source>
</evidence>
<dbReference type="EMBL" id="NCVQ01000003">
    <property type="protein sequence ID" value="PWZ37569.1"/>
    <property type="molecule type" value="Genomic_DNA"/>
</dbReference>
<evidence type="ECO:0000256" key="4">
    <source>
        <dbReference type="ARBA" id="ARBA00022729"/>
    </source>
</evidence>
<sequence length="211" mass="21580">MAAIAAATQAAATVLLLAALVLAAGPGGARAQSASPSSQCTSALVSLSPCLSYISGNVSAAPPSCCAQLGKVVQSDPQCLCVALSADPASLGLTVNRTRALGLPDACKVTTPDVSNCKGAAAAAGERLWRRPRGRRRRPRGLRRRPPRRPCPVPPRRRVAPLPVSSPASSSPRPSSLASPRDPALASVPFVRVGIAAEFVLFVSSVVVVHL</sequence>
<comment type="similarity">
    <text evidence="2">Belongs to the plant LTP family.</text>
</comment>
<gene>
    <name evidence="11" type="primary">At5g64080_0</name>
    <name evidence="11" type="ORF">Zm00014a_008151</name>
</gene>
<evidence type="ECO:0000256" key="3">
    <source>
        <dbReference type="ARBA" id="ARBA00022622"/>
    </source>
</evidence>
<dbReference type="PRINTS" id="PR00382">
    <property type="entry name" value="LIPIDTRNSFER"/>
</dbReference>
<evidence type="ECO:0000256" key="7">
    <source>
        <dbReference type="ARBA" id="ARBA00023288"/>
    </source>
</evidence>
<proteinExistence type="inferred from homology"/>
<feature type="compositionally biased region" description="Basic residues" evidence="8">
    <location>
        <begin position="130"/>
        <end position="148"/>
    </location>
</feature>
<dbReference type="GO" id="GO:0005886">
    <property type="term" value="C:plasma membrane"/>
    <property type="evidence" value="ECO:0007669"/>
    <property type="project" value="UniProtKB-SubCell"/>
</dbReference>
<dbReference type="GO" id="GO:0006869">
    <property type="term" value="P:lipid transport"/>
    <property type="evidence" value="ECO:0007669"/>
    <property type="project" value="InterPro"/>
</dbReference>
<evidence type="ECO:0000259" key="10">
    <source>
        <dbReference type="SMART" id="SM00499"/>
    </source>
</evidence>
<evidence type="ECO:0000256" key="2">
    <source>
        <dbReference type="ARBA" id="ARBA00009748"/>
    </source>
</evidence>
<dbReference type="Proteomes" id="UP000251960">
    <property type="component" value="Chromosome 2"/>
</dbReference>
<comment type="subcellular location">
    <subcellularLocation>
        <location evidence="1">Cell membrane</location>
        <topology evidence="1">Lipid-anchor</topology>
        <topology evidence="1">GPI-anchor</topology>
    </subcellularLocation>
</comment>
<evidence type="ECO:0000256" key="1">
    <source>
        <dbReference type="ARBA" id="ARBA00004609"/>
    </source>
</evidence>
<evidence type="ECO:0000256" key="8">
    <source>
        <dbReference type="SAM" id="MobiDB-lite"/>
    </source>
</evidence>
<keyword evidence="7" id="KW-0449">Lipoprotein</keyword>
<dbReference type="InterPro" id="IPR043325">
    <property type="entry name" value="LTSS"/>
</dbReference>
<dbReference type="InterPro" id="IPR016140">
    <property type="entry name" value="Bifunc_inhib/LTP/seed_store"/>
</dbReference>
<comment type="caution">
    <text evidence="11">The sequence shown here is derived from an EMBL/GenBank/DDBJ whole genome shotgun (WGS) entry which is preliminary data.</text>
</comment>
<dbReference type="GO" id="GO:0098552">
    <property type="term" value="C:side of membrane"/>
    <property type="evidence" value="ECO:0007669"/>
    <property type="project" value="UniProtKB-KW"/>
</dbReference>
<keyword evidence="4 9" id="KW-0732">Signal</keyword>
<feature type="compositionally biased region" description="Low complexity" evidence="8">
    <location>
        <begin position="160"/>
        <end position="182"/>
    </location>
</feature>
<reference evidence="11 12" key="1">
    <citation type="journal article" date="2018" name="Nat. Genet.">
        <title>Extensive intraspecific gene order and gene structural variations between Mo17 and other maize genomes.</title>
        <authorList>
            <person name="Sun S."/>
            <person name="Zhou Y."/>
            <person name="Chen J."/>
            <person name="Shi J."/>
            <person name="Zhao H."/>
            <person name="Zhao H."/>
            <person name="Song W."/>
            <person name="Zhang M."/>
            <person name="Cui Y."/>
            <person name="Dong X."/>
            <person name="Liu H."/>
            <person name="Ma X."/>
            <person name="Jiao Y."/>
            <person name="Wang B."/>
            <person name="Wei X."/>
            <person name="Stein J.C."/>
            <person name="Glaubitz J.C."/>
            <person name="Lu F."/>
            <person name="Yu G."/>
            <person name="Liang C."/>
            <person name="Fengler K."/>
            <person name="Li B."/>
            <person name="Rafalski A."/>
            <person name="Schnable P.S."/>
            <person name="Ware D.H."/>
            <person name="Buckler E.S."/>
            <person name="Lai J."/>
        </authorList>
    </citation>
    <scope>NUCLEOTIDE SEQUENCE [LARGE SCALE GENOMIC DNA]</scope>
    <source>
        <strain evidence="12">cv. Missouri 17</strain>
        <tissue evidence="11">Seedling</tissue>
    </source>
</reference>
<dbReference type="SUPFAM" id="SSF47699">
    <property type="entry name" value="Bifunctional inhibitor/lipid-transfer protein/seed storage 2S albumin"/>
    <property type="match status" value="1"/>
</dbReference>
<evidence type="ECO:0000256" key="9">
    <source>
        <dbReference type="SAM" id="SignalP"/>
    </source>
</evidence>
<evidence type="ECO:0000256" key="5">
    <source>
        <dbReference type="ARBA" id="ARBA00023157"/>
    </source>
</evidence>
<feature type="domain" description="Bifunctional inhibitor/plant lipid transfer protein/seed storage helical" evidence="10">
    <location>
        <begin position="40"/>
        <end position="117"/>
    </location>
</feature>
<evidence type="ECO:0000256" key="6">
    <source>
        <dbReference type="ARBA" id="ARBA00023180"/>
    </source>
</evidence>
<organism evidence="11 12">
    <name type="scientific">Zea mays</name>
    <name type="common">Maize</name>
    <dbReference type="NCBI Taxonomy" id="4577"/>
    <lineage>
        <taxon>Eukaryota</taxon>
        <taxon>Viridiplantae</taxon>
        <taxon>Streptophyta</taxon>
        <taxon>Embryophyta</taxon>
        <taxon>Tracheophyta</taxon>
        <taxon>Spermatophyta</taxon>
        <taxon>Magnoliopsida</taxon>
        <taxon>Liliopsida</taxon>
        <taxon>Poales</taxon>
        <taxon>Poaceae</taxon>
        <taxon>PACMAD clade</taxon>
        <taxon>Panicoideae</taxon>
        <taxon>Andropogonodae</taxon>
        <taxon>Andropogoneae</taxon>
        <taxon>Tripsacinae</taxon>
        <taxon>Zea</taxon>
    </lineage>
</organism>
<keyword evidence="5" id="KW-1015">Disulfide bond</keyword>
<dbReference type="InterPro" id="IPR036312">
    <property type="entry name" value="Bifun_inhib/LTP/seed_sf"/>
</dbReference>
<dbReference type="InterPro" id="IPR000528">
    <property type="entry name" value="Plant_nsLTP"/>
</dbReference>
<name>A0A3L6FRM8_MAIZE</name>
<dbReference type="FunFam" id="1.10.110.10:FF:000001">
    <property type="entry name" value="Bifunctional inhibitor/lipid-transfer protein/seed storage 2S albumin superfamily protein"/>
    <property type="match status" value="1"/>
</dbReference>
<keyword evidence="6" id="KW-0325">Glycoprotein</keyword>
<dbReference type="PANTHER" id="PTHR33044">
    <property type="entry name" value="BIFUNCTIONAL INHIBITOR/LIPID-TRANSFER PROTEIN/SEED STORAGE 2S ALBUMIN SUPERFAMILY PROTEIN-RELATED"/>
    <property type="match status" value="1"/>
</dbReference>
<dbReference type="CDD" id="cd00010">
    <property type="entry name" value="AAI_LTSS"/>
    <property type="match status" value="1"/>
</dbReference>
<feature type="signal peptide" evidence="9">
    <location>
        <begin position="1"/>
        <end position="31"/>
    </location>
</feature>
<evidence type="ECO:0000313" key="11">
    <source>
        <dbReference type="EMBL" id="PWZ37569.1"/>
    </source>
</evidence>
<feature type="region of interest" description="Disordered" evidence="8">
    <location>
        <begin position="128"/>
        <end position="182"/>
    </location>
</feature>
<accession>A0A3L6FRM8</accession>
<protein>
    <submittedName>
        <fullName evidence="11">Non-specific lipid-transfer protein-like protein</fullName>
    </submittedName>
</protein>
<feature type="chain" id="PRO_5018013697" evidence="9">
    <location>
        <begin position="32"/>
        <end position="211"/>
    </location>
</feature>
<dbReference type="SMART" id="SM00499">
    <property type="entry name" value="AAI"/>
    <property type="match status" value="1"/>
</dbReference>
<dbReference type="Pfam" id="PF14368">
    <property type="entry name" value="LTP_2"/>
    <property type="match status" value="1"/>
</dbReference>
<keyword evidence="3" id="KW-0472">Membrane</keyword>
<dbReference type="GO" id="GO:0008289">
    <property type="term" value="F:lipid binding"/>
    <property type="evidence" value="ECO:0007669"/>
    <property type="project" value="InterPro"/>
</dbReference>
<keyword evidence="3" id="KW-0336">GPI-anchor</keyword>
<dbReference type="Gene3D" id="1.10.110.10">
    <property type="entry name" value="Plant lipid-transfer and hydrophobic proteins"/>
    <property type="match status" value="1"/>
</dbReference>